<evidence type="ECO:0000313" key="12">
    <source>
        <dbReference type="EMBL" id="QDU32130.1"/>
    </source>
</evidence>
<dbReference type="InterPro" id="IPR015946">
    <property type="entry name" value="KH_dom-like_a/b"/>
</dbReference>
<dbReference type="InterPro" id="IPR006073">
    <property type="entry name" value="GTP-bd"/>
</dbReference>
<evidence type="ECO:0000256" key="8">
    <source>
        <dbReference type="HAMAP-Rule" id="MF_00195"/>
    </source>
</evidence>
<evidence type="ECO:0000256" key="1">
    <source>
        <dbReference type="ARBA" id="ARBA00008279"/>
    </source>
</evidence>
<keyword evidence="3 8" id="KW-0690">Ribosome biogenesis</keyword>
<dbReference type="PROSITE" id="PS51712">
    <property type="entry name" value="G_ENGA"/>
    <property type="match status" value="1"/>
</dbReference>
<feature type="binding site" evidence="8">
    <location>
        <begin position="70"/>
        <end position="74"/>
    </location>
    <ligand>
        <name>GTP</name>
        <dbReference type="ChEBI" id="CHEBI:37565"/>
        <label>1</label>
    </ligand>
</feature>
<dbReference type="Pfam" id="PF14714">
    <property type="entry name" value="KH_dom-like"/>
    <property type="match status" value="1"/>
</dbReference>
<accession>A0A517YPI1</accession>
<feature type="binding site" evidence="8">
    <location>
        <begin position="135"/>
        <end position="138"/>
    </location>
    <ligand>
        <name>GTP</name>
        <dbReference type="ChEBI" id="CHEBI:37565"/>
        <label>1</label>
    </ligand>
</feature>
<comment type="function">
    <text evidence="8 10">GTPase that plays an essential role in the late steps of ribosome biogenesis.</text>
</comment>
<feature type="binding site" evidence="8">
    <location>
        <begin position="204"/>
        <end position="211"/>
    </location>
    <ligand>
        <name>GTP</name>
        <dbReference type="ChEBI" id="CHEBI:37565"/>
        <label>2</label>
    </ligand>
</feature>
<feature type="binding site" evidence="8">
    <location>
        <begin position="316"/>
        <end position="319"/>
    </location>
    <ligand>
        <name>GTP</name>
        <dbReference type="ChEBI" id="CHEBI:37565"/>
        <label>2</label>
    </ligand>
</feature>
<dbReference type="InterPro" id="IPR005225">
    <property type="entry name" value="Small_GTP-bd"/>
</dbReference>
<reference evidence="12 13" key="1">
    <citation type="submission" date="2019-02" db="EMBL/GenBank/DDBJ databases">
        <title>Deep-cultivation of Planctomycetes and their phenomic and genomic characterization uncovers novel biology.</title>
        <authorList>
            <person name="Wiegand S."/>
            <person name="Jogler M."/>
            <person name="Boedeker C."/>
            <person name="Pinto D."/>
            <person name="Vollmers J."/>
            <person name="Rivas-Marin E."/>
            <person name="Kohn T."/>
            <person name="Peeters S.H."/>
            <person name="Heuer A."/>
            <person name="Rast P."/>
            <person name="Oberbeckmann S."/>
            <person name="Bunk B."/>
            <person name="Jeske O."/>
            <person name="Meyerdierks A."/>
            <person name="Storesund J.E."/>
            <person name="Kallscheuer N."/>
            <person name="Luecker S."/>
            <person name="Lage O.M."/>
            <person name="Pohl T."/>
            <person name="Merkel B.J."/>
            <person name="Hornburger P."/>
            <person name="Mueller R.-W."/>
            <person name="Bruemmer F."/>
            <person name="Labrenz M."/>
            <person name="Spormann A.M."/>
            <person name="Op den Camp H."/>
            <person name="Overmann J."/>
            <person name="Amann R."/>
            <person name="Jetten M.S.M."/>
            <person name="Mascher T."/>
            <person name="Medema M.H."/>
            <person name="Devos D.P."/>
            <person name="Kaster A.-K."/>
            <person name="Ovreas L."/>
            <person name="Rohde M."/>
            <person name="Galperin M.Y."/>
            <person name="Jogler C."/>
        </authorList>
    </citation>
    <scope>NUCLEOTIDE SEQUENCE [LARGE SCALE GENOMIC DNA]</scope>
    <source>
        <strain evidence="12 13">KS4</strain>
    </source>
</reference>
<keyword evidence="13" id="KW-1185">Reference proteome</keyword>
<keyword evidence="6 8" id="KW-0342">GTP-binding</keyword>
<dbReference type="Proteomes" id="UP000317369">
    <property type="component" value="Chromosome"/>
</dbReference>
<proteinExistence type="inferred from homology"/>
<evidence type="ECO:0000256" key="10">
    <source>
        <dbReference type="RuleBase" id="RU004481"/>
    </source>
</evidence>
<evidence type="ECO:0000256" key="7">
    <source>
        <dbReference type="ARBA" id="ARBA00032345"/>
    </source>
</evidence>
<evidence type="ECO:0000256" key="2">
    <source>
        <dbReference type="ARBA" id="ARBA00020953"/>
    </source>
</evidence>
<dbReference type="InterPro" id="IPR027417">
    <property type="entry name" value="P-loop_NTPase"/>
</dbReference>
<dbReference type="GO" id="GO:0042254">
    <property type="term" value="P:ribosome biogenesis"/>
    <property type="evidence" value="ECO:0007669"/>
    <property type="project" value="UniProtKB-KW"/>
</dbReference>
<dbReference type="KEGG" id="pcor:KS4_01590"/>
<comment type="subunit">
    <text evidence="8">Associates with the 50S ribosomal subunit.</text>
</comment>
<feature type="binding site" evidence="8">
    <location>
        <begin position="16"/>
        <end position="23"/>
    </location>
    <ligand>
        <name>GTP</name>
        <dbReference type="ChEBI" id="CHEBI:37565"/>
        <label>1</label>
    </ligand>
</feature>
<dbReference type="InterPro" id="IPR032859">
    <property type="entry name" value="KH_dom-like"/>
</dbReference>
<dbReference type="PANTHER" id="PTHR43834:SF6">
    <property type="entry name" value="GTPASE DER"/>
    <property type="match status" value="1"/>
</dbReference>
<evidence type="ECO:0000256" key="4">
    <source>
        <dbReference type="ARBA" id="ARBA00022737"/>
    </source>
</evidence>
<evidence type="ECO:0000256" key="6">
    <source>
        <dbReference type="ARBA" id="ARBA00023134"/>
    </source>
</evidence>
<dbReference type="GO" id="GO:0043022">
    <property type="term" value="F:ribosome binding"/>
    <property type="evidence" value="ECO:0007669"/>
    <property type="project" value="TreeGrafter"/>
</dbReference>
<dbReference type="GO" id="GO:0005525">
    <property type="term" value="F:GTP binding"/>
    <property type="evidence" value="ECO:0007669"/>
    <property type="project" value="UniProtKB-UniRule"/>
</dbReference>
<name>A0A517YPI1_9BACT</name>
<dbReference type="AlphaFoldDB" id="A0A517YPI1"/>
<dbReference type="HAMAP" id="MF_00195">
    <property type="entry name" value="GTPase_Der"/>
    <property type="match status" value="1"/>
</dbReference>
<dbReference type="SUPFAM" id="SSF52540">
    <property type="entry name" value="P-loop containing nucleoside triphosphate hydrolases"/>
    <property type="match status" value="1"/>
</dbReference>
<gene>
    <name evidence="8 12" type="primary">der</name>
    <name evidence="12" type="ORF">KS4_01590</name>
</gene>
<dbReference type="PANTHER" id="PTHR43834">
    <property type="entry name" value="GTPASE DER"/>
    <property type="match status" value="1"/>
</dbReference>
<evidence type="ECO:0000259" key="11">
    <source>
        <dbReference type="PROSITE" id="PS51712"/>
    </source>
</evidence>
<dbReference type="NCBIfam" id="TIGR03594">
    <property type="entry name" value="GTPase_EngA"/>
    <property type="match status" value="1"/>
</dbReference>
<evidence type="ECO:0000256" key="9">
    <source>
        <dbReference type="PROSITE-ProRule" id="PRU01049"/>
    </source>
</evidence>
<comment type="similarity">
    <text evidence="1 8 9 10">Belongs to the TRAFAC class TrmE-Era-EngA-EngB-Septin-like GTPase superfamily. EngA (Der) GTPase family.</text>
</comment>
<dbReference type="InterPro" id="IPR016484">
    <property type="entry name" value="GTPase_Der"/>
</dbReference>
<dbReference type="EMBL" id="CP036425">
    <property type="protein sequence ID" value="QDU32130.1"/>
    <property type="molecule type" value="Genomic_DNA"/>
</dbReference>
<dbReference type="Gene3D" id="3.30.300.20">
    <property type="match status" value="1"/>
</dbReference>
<protein>
    <recommendedName>
        <fullName evidence="2 8">GTPase Der</fullName>
    </recommendedName>
    <alternativeName>
        <fullName evidence="7 8">GTP-binding protein EngA</fullName>
    </alternativeName>
</protein>
<sequence>MSVPDGGYLPKIVIVGRPNVGKSSLMNMMAGRRISIVDPTAGVTRDRVSTPVEIPNLERGLEPNYAELVDTGGYGIEDTQNLTADVERQIEIGIADADLVLFMVDAQQGLVPLDYTVASVLRKSDLKTPVLLIANKVDGSTHEAGAYETSGLGFGDPLMMSAKNKNNEYALYRAIREKIDFDHLASMGDAVTKPDEGIKVAFVGKRNAGKSTFVNALVGDDRVIVSDELGTTRDSVDVPFKRDGRKFTAIDTAGMRKRKSLADDIEFYSHHRSLRSVRRADVCVMLIDASVPVSQVDKQLVNEIRKHFRATVFVINKWDLAEKTYTKEQYVEYMDKALGAMSYAPIVFTSAKDKKGIHEAMDIVMALYNQTSLRLSTSEVNTFIGALMQLRGPSGGKSGKRAKVYYAAQISVNPPTIALNVNHPELFDNNYQRFMMNRLRDVVPYSEVPIKFVIRGKQKITAEERIRAKKEGERLLPRGYRFVEGVDTPDHPDVIIDDFSEMDD</sequence>
<dbReference type="Gene3D" id="3.40.50.300">
    <property type="entry name" value="P-loop containing nucleotide triphosphate hydrolases"/>
    <property type="match status" value="2"/>
</dbReference>
<keyword evidence="4 10" id="KW-0677">Repeat</keyword>
<dbReference type="Pfam" id="PF01926">
    <property type="entry name" value="MMR_HSR1"/>
    <property type="match status" value="2"/>
</dbReference>
<dbReference type="InterPro" id="IPR031166">
    <property type="entry name" value="G_ENGA"/>
</dbReference>
<feature type="binding site" evidence="8">
    <location>
        <begin position="251"/>
        <end position="255"/>
    </location>
    <ligand>
        <name>GTP</name>
        <dbReference type="ChEBI" id="CHEBI:37565"/>
        <label>2</label>
    </ligand>
</feature>
<dbReference type="FunFam" id="3.40.50.300:FF:000040">
    <property type="entry name" value="GTPase Der"/>
    <property type="match status" value="1"/>
</dbReference>
<organism evidence="12 13">
    <name type="scientific">Poriferisphaera corsica</name>
    <dbReference type="NCBI Taxonomy" id="2528020"/>
    <lineage>
        <taxon>Bacteria</taxon>
        <taxon>Pseudomonadati</taxon>
        <taxon>Planctomycetota</taxon>
        <taxon>Phycisphaerae</taxon>
        <taxon>Phycisphaerales</taxon>
        <taxon>Phycisphaeraceae</taxon>
        <taxon>Poriferisphaera</taxon>
    </lineage>
</organism>
<evidence type="ECO:0000313" key="13">
    <source>
        <dbReference type="Proteomes" id="UP000317369"/>
    </source>
</evidence>
<dbReference type="CDD" id="cd01894">
    <property type="entry name" value="EngA1"/>
    <property type="match status" value="1"/>
</dbReference>
<dbReference type="NCBIfam" id="TIGR00231">
    <property type="entry name" value="small_GTP"/>
    <property type="match status" value="2"/>
</dbReference>
<feature type="domain" description="EngA-type G" evidence="11">
    <location>
        <begin position="198"/>
        <end position="372"/>
    </location>
</feature>
<evidence type="ECO:0000256" key="3">
    <source>
        <dbReference type="ARBA" id="ARBA00022517"/>
    </source>
</evidence>
<dbReference type="CDD" id="cd01895">
    <property type="entry name" value="EngA2"/>
    <property type="match status" value="1"/>
</dbReference>
<evidence type="ECO:0000256" key="5">
    <source>
        <dbReference type="ARBA" id="ARBA00022741"/>
    </source>
</evidence>
<dbReference type="PRINTS" id="PR00326">
    <property type="entry name" value="GTP1OBG"/>
</dbReference>
<dbReference type="SUPFAM" id="SSF82653">
    <property type="entry name" value="Probable GTPase Der, C-terminal domain"/>
    <property type="match status" value="1"/>
</dbReference>
<dbReference type="PIRSF" id="PIRSF006485">
    <property type="entry name" value="GTP-binding_EngA"/>
    <property type="match status" value="1"/>
</dbReference>
<keyword evidence="5 8" id="KW-0547">Nucleotide-binding</keyword>